<feature type="domain" description="Glycogen debranching enzyme C-terminal" evidence="1">
    <location>
        <begin position="278"/>
        <end position="630"/>
    </location>
</feature>
<keyword evidence="4" id="KW-1185">Reference proteome</keyword>
<name>A0ABV6FT73_9BACT</name>
<dbReference type="PANTHER" id="PTHR10569:SF2">
    <property type="entry name" value="GLYCOGEN DEBRANCHING ENZYME"/>
    <property type="match status" value="1"/>
</dbReference>
<comment type="caution">
    <text evidence="3">The sequence shown here is derived from an EMBL/GenBank/DDBJ whole genome shotgun (WGS) entry which is preliminary data.</text>
</comment>
<dbReference type="Pfam" id="PF12439">
    <property type="entry name" value="GDE_N"/>
    <property type="match status" value="1"/>
</dbReference>
<sequence>MSYIHFDKTQLINLNYSLEREIIRTNRGGCYTSTTIIGCNTRKYHGLLVVPQPQIDEQLHVMLSTVHETVIQHGASFNLGISKFPGNYSPRGHKYLEDFDSEPIPKLTYRVGGVLLQKELILDTNRDRVMIRYTLLDAHSPTKIQIKPFLAFRGYHHLMKANDQLNKGFKSVANGAEFQLYPQYSPLFLQLSKTNEFHSKPEWYYNFEYIMERERGYEYQEDLYFPGYFEFDISKGESVIFSAGLTEADPSTRQRAFEKELARRVPRNNFENCLINSAGQFIQRRDGKTHVIAGYPWFGWWGRDTFVASPGLVLTQGDKQTFLDIMDTMVADLHGPLFPNVGSGVMRNLASMDAPLWFFWSLQQFMNFGGDPKIIKSKYLGKMKGIIDGFRKGTDYNIHMLDNGLIWGGQEGFALTWMDAVNSDGPVTPRIGSPVEINALWYNALCFYHELTGDEEVKELAEQVKNSFNEVFWDEKRGYLADYVNGTYKDWAIRPNMIFATSLPFSPLEEAQMDSILEIVKSKLLTSRGLRSLAPDDPSYKGYYHGNQFSRDQAYHNGTVWAWLLGHFVDGYIKLHGKSGKHFVEKIIKGFDGVMTQYGVGTVAEIYDGDPPHRPKGSISQAWSVGELLRIMHLVNKI</sequence>
<protein>
    <submittedName>
        <fullName evidence="3">Amylo-alpha-1,6-glucosidase</fullName>
    </submittedName>
</protein>
<dbReference type="Pfam" id="PF06202">
    <property type="entry name" value="GDE_C"/>
    <property type="match status" value="1"/>
</dbReference>
<dbReference type="RefSeq" id="WP_382387502.1">
    <property type="nucleotide sequence ID" value="NZ_JBHLWI010000028.1"/>
</dbReference>
<dbReference type="Gene3D" id="1.50.10.10">
    <property type="match status" value="1"/>
</dbReference>
<dbReference type="InterPro" id="IPR010401">
    <property type="entry name" value="AGL/Gdb1"/>
</dbReference>
<dbReference type="EMBL" id="JBHLWI010000028">
    <property type="protein sequence ID" value="MFC0263038.1"/>
    <property type="molecule type" value="Genomic_DNA"/>
</dbReference>
<accession>A0ABV6FT73</accession>
<feature type="domain" description="Glycogen debranching enzyme bacterial and archaeal type N-terminal" evidence="2">
    <location>
        <begin position="20"/>
        <end position="239"/>
    </location>
</feature>
<gene>
    <name evidence="3" type="ORF">ACFFIP_10130</name>
</gene>
<evidence type="ECO:0000313" key="3">
    <source>
        <dbReference type="EMBL" id="MFC0263038.1"/>
    </source>
</evidence>
<dbReference type="InterPro" id="IPR024742">
    <property type="entry name" value="Glycogen_debranch_N"/>
</dbReference>
<evidence type="ECO:0000259" key="1">
    <source>
        <dbReference type="Pfam" id="PF06202"/>
    </source>
</evidence>
<dbReference type="NCBIfam" id="TIGR01561">
    <property type="entry name" value="gde_arch"/>
    <property type="match status" value="1"/>
</dbReference>
<dbReference type="InterPro" id="IPR006451">
    <property type="entry name" value="Glycogen_debranch_arc"/>
</dbReference>
<organism evidence="3 4">
    <name type="scientific">Fontibacter flavus</name>
    <dbReference type="NCBI Taxonomy" id="654838"/>
    <lineage>
        <taxon>Bacteria</taxon>
        <taxon>Pseudomonadati</taxon>
        <taxon>Bacteroidota</taxon>
        <taxon>Cytophagia</taxon>
        <taxon>Cytophagales</taxon>
        <taxon>Cyclobacteriaceae</taxon>
        <taxon>Fontibacter</taxon>
    </lineage>
</organism>
<dbReference type="InterPro" id="IPR008928">
    <property type="entry name" value="6-hairpin_glycosidase_sf"/>
</dbReference>
<dbReference type="InterPro" id="IPR012341">
    <property type="entry name" value="6hp_glycosidase-like_sf"/>
</dbReference>
<evidence type="ECO:0000313" key="4">
    <source>
        <dbReference type="Proteomes" id="UP001589797"/>
    </source>
</evidence>
<dbReference type="SUPFAM" id="SSF48208">
    <property type="entry name" value="Six-hairpin glycosidases"/>
    <property type="match status" value="1"/>
</dbReference>
<dbReference type="PANTHER" id="PTHR10569">
    <property type="entry name" value="GLYCOGEN DEBRANCHING ENZYME"/>
    <property type="match status" value="1"/>
</dbReference>
<dbReference type="Proteomes" id="UP001589797">
    <property type="component" value="Unassembled WGS sequence"/>
</dbReference>
<reference evidence="3 4" key="1">
    <citation type="submission" date="2024-09" db="EMBL/GenBank/DDBJ databases">
        <authorList>
            <person name="Sun Q."/>
            <person name="Mori K."/>
        </authorList>
    </citation>
    <scope>NUCLEOTIDE SEQUENCE [LARGE SCALE GENOMIC DNA]</scope>
    <source>
        <strain evidence="3 4">CCM 7650</strain>
    </source>
</reference>
<evidence type="ECO:0000259" key="2">
    <source>
        <dbReference type="Pfam" id="PF12439"/>
    </source>
</evidence>
<proteinExistence type="predicted"/>
<dbReference type="InterPro" id="IPR032790">
    <property type="entry name" value="GDE_C"/>
</dbReference>